<sequence>MTGIIDWEWAHTATASQAFNSPIGFLPVADFYNGKNSLGDDEIIFAQLLKAKGRQDLAQFVCNGRLQHRFAFCCGYDLADWDGFLGLFRGLRAAVAVDEDLEWNEWKAVALDRYKDDSGLQLVLAKC</sequence>
<dbReference type="GeneID" id="19251227"/>
<dbReference type="Proteomes" id="UP000002499">
    <property type="component" value="Unassembled WGS sequence"/>
</dbReference>
<accession>E9EAL8</accession>
<reference evidence="1 2" key="1">
    <citation type="journal article" date="2011" name="PLoS Genet.">
        <title>Genome sequencing and comparative transcriptomics of the model entomopathogenic fungi Metarhizium anisopliae and M. acridum.</title>
        <authorList>
            <person name="Gao Q."/>
            <person name="Jin K."/>
            <person name="Ying S.H."/>
            <person name="Zhang Y."/>
            <person name="Xiao G."/>
            <person name="Shang Y."/>
            <person name="Duan Z."/>
            <person name="Hu X."/>
            <person name="Xie X.Q."/>
            <person name="Zhou G."/>
            <person name="Peng G."/>
            <person name="Luo Z."/>
            <person name="Huang W."/>
            <person name="Wang B."/>
            <person name="Fang W."/>
            <person name="Wang S."/>
            <person name="Zhong Y."/>
            <person name="Ma L.J."/>
            <person name="St Leger R.J."/>
            <person name="Zhao G.P."/>
            <person name="Pei Y."/>
            <person name="Feng M.G."/>
            <person name="Xia Y."/>
            <person name="Wang C."/>
        </authorList>
    </citation>
    <scope>NUCLEOTIDE SEQUENCE [LARGE SCALE GENOMIC DNA]</scope>
    <source>
        <strain evidence="1 2">CQMa 102</strain>
    </source>
</reference>
<protein>
    <recommendedName>
        <fullName evidence="3">Aminoglycoside phosphotransferase domain-containing protein</fullName>
    </recommendedName>
</protein>
<proteinExistence type="predicted"/>
<keyword evidence="2" id="KW-1185">Reference proteome</keyword>
<dbReference type="eggNOG" id="ENOG502S1E7">
    <property type="taxonomic scope" value="Eukaryota"/>
</dbReference>
<dbReference type="EMBL" id="GL698534">
    <property type="protein sequence ID" value="EFY87018.1"/>
    <property type="molecule type" value="Genomic_DNA"/>
</dbReference>
<organism evidence="2">
    <name type="scientific">Metarhizium acridum (strain CQMa 102)</name>
    <dbReference type="NCBI Taxonomy" id="655827"/>
    <lineage>
        <taxon>Eukaryota</taxon>
        <taxon>Fungi</taxon>
        <taxon>Dikarya</taxon>
        <taxon>Ascomycota</taxon>
        <taxon>Pezizomycotina</taxon>
        <taxon>Sordariomycetes</taxon>
        <taxon>Hypocreomycetidae</taxon>
        <taxon>Hypocreales</taxon>
        <taxon>Clavicipitaceae</taxon>
        <taxon>Metarhizium</taxon>
    </lineage>
</organism>
<dbReference type="KEGG" id="maw:19251227"/>
<name>E9EAL8_METAQ</name>
<dbReference type="AlphaFoldDB" id="E9EAL8"/>
<dbReference type="OrthoDB" id="5327538at2759"/>
<dbReference type="OMA" id="DRCATIP"/>
<evidence type="ECO:0000313" key="1">
    <source>
        <dbReference type="EMBL" id="EFY87018.1"/>
    </source>
</evidence>
<evidence type="ECO:0000313" key="2">
    <source>
        <dbReference type="Proteomes" id="UP000002499"/>
    </source>
</evidence>
<gene>
    <name evidence="1" type="ORF">MAC_06916</name>
</gene>
<dbReference type="HOGENOM" id="CLU_1971055_0_0_1"/>
<dbReference type="InParanoid" id="E9EAL8"/>
<evidence type="ECO:0008006" key="3">
    <source>
        <dbReference type="Google" id="ProtNLM"/>
    </source>
</evidence>